<keyword evidence="2" id="KW-0238">DNA-binding</keyword>
<dbReference type="InterPro" id="IPR051015">
    <property type="entry name" value="EvgA-like"/>
</dbReference>
<evidence type="ECO:0000256" key="1">
    <source>
        <dbReference type="ARBA" id="ARBA00022553"/>
    </source>
</evidence>
<feature type="domain" description="Response regulatory" evidence="5">
    <location>
        <begin position="8"/>
        <end position="124"/>
    </location>
</feature>
<dbReference type="InterPro" id="IPR000792">
    <property type="entry name" value="Tscrpt_reg_LuxR_C"/>
</dbReference>
<dbReference type="PANTHER" id="PTHR45566:SF2">
    <property type="entry name" value="NARL SUBFAMILY"/>
    <property type="match status" value="1"/>
</dbReference>
<dbReference type="PROSITE" id="PS50043">
    <property type="entry name" value="HTH_LUXR_2"/>
    <property type="match status" value="1"/>
</dbReference>
<dbReference type="InterPro" id="IPR016032">
    <property type="entry name" value="Sig_transdc_resp-reg_C-effctor"/>
</dbReference>
<dbReference type="GO" id="GO:0000160">
    <property type="term" value="P:phosphorelay signal transduction system"/>
    <property type="evidence" value="ECO:0007669"/>
    <property type="project" value="InterPro"/>
</dbReference>
<evidence type="ECO:0000259" key="4">
    <source>
        <dbReference type="PROSITE" id="PS50043"/>
    </source>
</evidence>
<dbReference type="InterPro" id="IPR011006">
    <property type="entry name" value="CheY-like_superfamily"/>
</dbReference>
<keyword evidence="1 3" id="KW-0597">Phosphoprotein</keyword>
<reference evidence="6 7" key="1">
    <citation type="submission" date="2019-03" db="EMBL/GenBank/DDBJ databases">
        <title>Rhodobacteraceae bacterium SM1902, a new member of the family Rhodobacteraceae isolated from Yantai.</title>
        <authorList>
            <person name="Sun Y."/>
        </authorList>
    </citation>
    <scope>NUCLEOTIDE SEQUENCE [LARGE SCALE GENOMIC DNA]</scope>
    <source>
        <strain evidence="6 7">SM1902</strain>
    </source>
</reference>
<dbReference type="PRINTS" id="PR00038">
    <property type="entry name" value="HTHLUXR"/>
</dbReference>
<accession>A0A4R6ARY6</accession>
<dbReference type="PROSITE" id="PS50110">
    <property type="entry name" value="RESPONSE_REGULATORY"/>
    <property type="match status" value="1"/>
</dbReference>
<feature type="domain" description="HTH luxR-type" evidence="4">
    <location>
        <begin position="142"/>
        <end position="207"/>
    </location>
</feature>
<keyword evidence="7" id="KW-1185">Reference proteome</keyword>
<gene>
    <name evidence="6" type="ORF">E2L05_17860</name>
</gene>
<dbReference type="Pfam" id="PF00196">
    <property type="entry name" value="GerE"/>
    <property type="match status" value="1"/>
</dbReference>
<dbReference type="Pfam" id="PF00072">
    <property type="entry name" value="Response_reg"/>
    <property type="match status" value="1"/>
</dbReference>
<dbReference type="InterPro" id="IPR058245">
    <property type="entry name" value="NreC/VraR/RcsB-like_REC"/>
</dbReference>
<dbReference type="AlphaFoldDB" id="A0A4R6ARY6"/>
<dbReference type="OrthoDB" id="9814495at2"/>
<dbReference type="Gene3D" id="3.40.50.2300">
    <property type="match status" value="1"/>
</dbReference>
<dbReference type="PROSITE" id="PS00622">
    <property type="entry name" value="HTH_LUXR_1"/>
    <property type="match status" value="1"/>
</dbReference>
<dbReference type="RefSeq" id="WP_133344164.1">
    <property type="nucleotide sequence ID" value="NZ_SMZO01000064.1"/>
</dbReference>
<evidence type="ECO:0000256" key="2">
    <source>
        <dbReference type="ARBA" id="ARBA00023125"/>
    </source>
</evidence>
<dbReference type="CDD" id="cd17535">
    <property type="entry name" value="REC_NarL-like"/>
    <property type="match status" value="1"/>
</dbReference>
<dbReference type="Proteomes" id="UP000294562">
    <property type="component" value="Unassembled WGS sequence"/>
</dbReference>
<name>A0A4R6ARY6_9RHOB</name>
<evidence type="ECO:0000313" key="6">
    <source>
        <dbReference type="EMBL" id="TDL84543.1"/>
    </source>
</evidence>
<dbReference type="SUPFAM" id="SSF46894">
    <property type="entry name" value="C-terminal effector domain of the bipartite response regulators"/>
    <property type="match status" value="1"/>
</dbReference>
<feature type="modified residue" description="4-aspartylphosphate" evidence="3">
    <location>
        <position position="59"/>
    </location>
</feature>
<dbReference type="PANTHER" id="PTHR45566">
    <property type="entry name" value="HTH-TYPE TRANSCRIPTIONAL REGULATOR YHJB-RELATED"/>
    <property type="match status" value="1"/>
</dbReference>
<dbReference type="CDD" id="cd06170">
    <property type="entry name" value="LuxR_C_like"/>
    <property type="match status" value="1"/>
</dbReference>
<dbReference type="Gene3D" id="1.10.10.10">
    <property type="entry name" value="Winged helix-like DNA-binding domain superfamily/Winged helix DNA-binding domain"/>
    <property type="match status" value="1"/>
</dbReference>
<comment type="caution">
    <text evidence="6">The sequence shown here is derived from an EMBL/GenBank/DDBJ whole genome shotgun (WGS) entry which is preliminary data.</text>
</comment>
<protein>
    <submittedName>
        <fullName evidence="6">Response regulator transcription factor</fullName>
    </submittedName>
</protein>
<dbReference type="InterPro" id="IPR036388">
    <property type="entry name" value="WH-like_DNA-bd_sf"/>
</dbReference>
<dbReference type="EMBL" id="SMZO01000064">
    <property type="protein sequence ID" value="TDL84543.1"/>
    <property type="molecule type" value="Genomic_DNA"/>
</dbReference>
<sequence>MGDAQKIRILIADDHEMVLDMLRLFLEKVEDFEITTANTLDKALEEIGKSGSFSIVLLDYDMPGMNGLKGLTRCIEVNKPGPVALLTGNASHSLMQDVIALGAMGILTKNMSANSLENAIRLINSGDPYIPMSLMQAEPVSAARKESKLTDREMTVLKCLGEGWPNKEIAASLGLSEATIKMHVQSVCRKLDARNRTRAVINARDNGLL</sequence>
<dbReference type="InterPro" id="IPR001789">
    <property type="entry name" value="Sig_transdc_resp-reg_receiver"/>
</dbReference>
<dbReference type="SMART" id="SM00448">
    <property type="entry name" value="REC"/>
    <property type="match status" value="1"/>
</dbReference>
<dbReference type="GO" id="GO:0003677">
    <property type="term" value="F:DNA binding"/>
    <property type="evidence" value="ECO:0007669"/>
    <property type="project" value="UniProtKB-KW"/>
</dbReference>
<dbReference type="SUPFAM" id="SSF52172">
    <property type="entry name" value="CheY-like"/>
    <property type="match status" value="1"/>
</dbReference>
<evidence type="ECO:0000313" key="7">
    <source>
        <dbReference type="Proteomes" id="UP000294562"/>
    </source>
</evidence>
<organism evidence="6 7">
    <name type="scientific">Meridianimarinicoccus aquatilis</name>
    <dbReference type="NCBI Taxonomy" id="2552766"/>
    <lineage>
        <taxon>Bacteria</taxon>
        <taxon>Pseudomonadati</taxon>
        <taxon>Pseudomonadota</taxon>
        <taxon>Alphaproteobacteria</taxon>
        <taxon>Rhodobacterales</taxon>
        <taxon>Paracoccaceae</taxon>
        <taxon>Meridianimarinicoccus</taxon>
    </lineage>
</organism>
<dbReference type="SMART" id="SM00421">
    <property type="entry name" value="HTH_LUXR"/>
    <property type="match status" value="1"/>
</dbReference>
<evidence type="ECO:0000259" key="5">
    <source>
        <dbReference type="PROSITE" id="PS50110"/>
    </source>
</evidence>
<dbReference type="GO" id="GO:0006355">
    <property type="term" value="P:regulation of DNA-templated transcription"/>
    <property type="evidence" value="ECO:0007669"/>
    <property type="project" value="InterPro"/>
</dbReference>
<proteinExistence type="predicted"/>
<evidence type="ECO:0000256" key="3">
    <source>
        <dbReference type="PROSITE-ProRule" id="PRU00169"/>
    </source>
</evidence>